<dbReference type="SUPFAM" id="SSF52540">
    <property type="entry name" value="P-loop containing nucleoside triphosphate hydrolases"/>
    <property type="match status" value="1"/>
</dbReference>
<dbReference type="InterPro" id="IPR027417">
    <property type="entry name" value="P-loop_NTPase"/>
</dbReference>
<sequence length="307" mass="33669">MNPPISLSLLFKLSAASLSGASFFLAWQHSRRCDVLAAQQAEIRHALRDAGRLPPVIFIIGFRGHGKSSFVNTVCRVLAEEDGQLVFRSETAPVGPTKTTTVPRPVRAGRGTVALVDTPGLPTERLTRVHTETALAPLPGGGATAECAVVVLRCEYMRFSERQILMKRIMEISSVLRAKGLPFVVLLTHKRAMKKAKEAEELRKELALRAKTDCVYFVENYVSAGCSSTSFGWKNGNRSISVKNNFDTHSVTLAVMRQCVEFVATRRTDLQRLQTEPSDLLPPPSGGFSLPNFGNPELSMDSILNSE</sequence>
<feature type="domain" description="G" evidence="3">
    <location>
        <begin position="57"/>
        <end position="187"/>
    </location>
</feature>
<reference evidence="4 5" key="1">
    <citation type="submission" date="2021-07" db="EMBL/GenBank/DDBJ databases">
        <title>The Aristolochia fimbriata genome: insights into angiosperm evolution, floral development and chemical biosynthesis.</title>
        <authorList>
            <person name="Jiao Y."/>
        </authorList>
    </citation>
    <scope>NUCLEOTIDE SEQUENCE [LARGE SCALE GENOMIC DNA]</scope>
    <source>
        <strain evidence="4">IBCAS-2021</strain>
        <tissue evidence="4">Leaf</tissue>
    </source>
</reference>
<dbReference type="CDD" id="cd00882">
    <property type="entry name" value="Ras_like_GTPase"/>
    <property type="match status" value="1"/>
</dbReference>
<feature type="region of interest" description="Disordered" evidence="1">
    <location>
        <begin position="273"/>
        <end position="307"/>
    </location>
</feature>
<evidence type="ECO:0000313" key="4">
    <source>
        <dbReference type="EMBL" id="KAG9449983.1"/>
    </source>
</evidence>
<keyword evidence="2" id="KW-0732">Signal</keyword>
<protein>
    <recommendedName>
        <fullName evidence="3">G domain-containing protein</fullName>
    </recommendedName>
</protein>
<gene>
    <name evidence="4" type="ORF">H6P81_009948</name>
</gene>
<evidence type="ECO:0000256" key="2">
    <source>
        <dbReference type="SAM" id="SignalP"/>
    </source>
</evidence>
<comment type="caution">
    <text evidence="4">The sequence shown here is derived from an EMBL/GenBank/DDBJ whole genome shotgun (WGS) entry which is preliminary data.</text>
</comment>
<evidence type="ECO:0000256" key="1">
    <source>
        <dbReference type="SAM" id="MobiDB-lite"/>
    </source>
</evidence>
<dbReference type="EMBL" id="JAINDJ010000004">
    <property type="protein sequence ID" value="KAG9449983.1"/>
    <property type="molecule type" value="Genomic_DNA"/>
</dbReference>
<dbReference type="InterPro" id="IPR006073">
    <property type="entry name" value="GTP-bd"/>
</dbReference>
<proteinExistence type="predicted"/>
<keyword evidence="5" id="KW-1185">Reference proteome</keyword>
<evidence type="ECO:0000313" key="5">
    <source>
        <dbReference type="Proteomes" id="UP000825729"/>
    </source>
</evidence>
<evidence type="ECO:0000259" key="3">
    <source>
        <dbReference type="Pfam" id="PF01926"/>
    </source>
</evidence>
<dbReference type="Proteomes" id="UP000825729">
    <property type="component" value="Unassembled WGS sequence"/>
</dbReference>
<name>A0AAV7EMH6_ARIFI</name>
<organism evidence="4 5">
    <name type="scientific">Aristolochia fimbriata</name>
    <name type="common">White veined hardy Dutchman's pipe vine</name>
    <dbReference type="NCBI Taxonomy" id="158543"/>
    <lineage>
        <taxon>Eukaryota</taxon>
        <taxon>Viridiplantae</taxon>
        <taxon>Streptophyta</taxon>
        <taxon>Embryophyta</taxon>
        <taxon>Tracheophyta</taxon>
        <taxon>Spermatophyta</taxon>
        <taxon>Magnoliopsida</taxon>
        <taxon>Magnoliidae</taxon>
        <taxon>Piperales</taxon>
        <taxon>Aristolochiaceae</taxon>
        <taxon>Aristolochia</taxon>
    </lineage>
</organism>
<feature type="chain" id="PRO_5043350115" description="G domain-containing protein" evidence="2">
    <location>
        <begin position="22"/>
        <end position="307"/>
    </location>
</feature>
<feature type="signal peptide" evidence="2">
    <location>
        <begin position="1"/>
        <end position="21"/>
    </location>
</feature>
<dbReference type="Gene3D" id="3.40.50.300">
    <property type="entry name" value="P-loop containing nucleotide triphosphate hydrolases"/>
    <property type="match status" value="1"/>
</dbReference>
<dbReference type="GO" id="GO:0005525">
    <property type="term" value="F:GTP binding"/>
    <property type="evidence" value="ECO:0007669"/>
    <property type="project" value="InterPro"/>
</dbReference>
<dbReference type="AlphaFoldDB" id="A0AAV7EMH6"/>
<dbReference type="Pfam" id="PF01926">
    <property type="entry name" value="MMR_HSR1"/>
    <property type="match status" value="1"/>
</dbReference>
<accession>A0AAV7EMH6</accession>